<evidence type="ECO:0000313" key="2">
    <source>
        <dbReference type="Proteomes" id="UP000177979"/>
    </source>
</evidence>
<dbReference type="AlphaFoldDB" id="A0A1F5EWI4"/>
<reference evidence="1 2" key="1">
    <citation type="journal article" date="2016" name="Nat. Commun.">
        <title>Thousands of microbial genomes shed light on interconnected biogeochemical processes in an aquifer system.</title>
        <authorList>
            <person name="Anantharaman K."/>
            <person name="Brown C.T."/>
            <person name="Hug L.A."/>
            <person name="Sharon I."/>
            <person name="Castelle C.J."/>
            <person name="Probst A.J."/>
            <person name="Thomas B.C."/>
            <person name="Singh A."/>
            <person name="Wilkins M.J."/>
            <person name="Karaoz U."/>
            <person name="Brodie E.L."/>
            <person name="Williams K.H."/>
            <person name="Hubbard S.S."/>
            <person name="Banfield J.F."/>
        </authorList>
    </citation>
    <scope>NUCLEOTIDE SEQUENCE [LARGE SCALE GENOMIC DNA]</scope>
</reference>
<sequence length="86" mass="9303">MYFIATILAIGNLIGTNALATQGIVLDNILRETVKISKENQILSVEIGKINNLSYIESTAAKLGFRRVSSNLIISPVEAVAEATQR</sequence>
<organism evidence="1 2">
    <name type="scientific">Candidatus Collierbacteria bacterium RIFCSPHIGHO2_01_FULL_50_25</name>
    <dbReference type="NCBI Taxonomy" id="1817722"/>
    <lineage>
        <taxon>Bacteria</taxon>
        <taxon>Candidatus Collieribacteriota</taxon>
    </lineage>
</organism>
<evidence type="ECO:0008006" key="3">
    <source>
        <dbReference type="Google" id="ProtNLM"/>
    </source>
</evidence>
<dbReference type="Proteomes" id="UP000177979">
    <property type="component" value="Unassembled WGS sequence"/>
</dbReference>
<dbReference type="EMBL" id="MFAG01000023">
    <property type="protein sequence ID" value="OGD71771.1"/>
    <property type="molecule type" value="Genomic_DNA"/>
</dbReference>
<dbReference type="STRING" id="1817722.A2703_03215"/>
<proteinExistence type="predicted"/>
<accession>A0A1F5EWI4</accession>
<protein>
    <recommendedName>
        <fullName evidence="3">Cell division protein FtsL</fullName>
    </recommendedName>
</protein>
<gene>
    <name evidence="1" type="ORF">A2703_03215</name>
</gene>
<evidence type="ECO:0000313" key="1">
    <source>
        <dbReference type="EMBL" id="OGD71771.1"/>
    </source>
</evidence>
<name>A0A1F5EWI4_9BACT</name>
<comment type="caution">
    <text evidence="1">The sequence shown here is derived from an EMBL/GenBank/DDBJ whole genome shotgun (WGS) entry which is preliminary data.</text>
</comment>